<evidence type="ECO:0000256" key="1">
    <source>
        <dbReference type="ARBA" id="ARBA00012418"/>
    </source>
</evidence>
<sequence>MKHLAFKNKIFTKKELKQVMYETFTNYGLKQASYLADNLKSLGFQYATKAGISISVEDLKITPTKSEILRMAQTEIRLSNDRYVRGEISSIERFQTVINVWNNTSESIKDSLVDYFTQTDPLNSIYLMAFSGARGNLSQVRQLVGMRGLMSDPNGQIIDIPIVHNFREGLTITDYIMSSYGARKGVVDTALKTADSGYLTRRLVDVAQDVIIREYDCSTSRSIKLNSKRFSKKALLEKIVGRTCGRNFRQNSTQFRAFAHDQQITKLMALDLLNQNEDFDIWIRSPLTCESMRSVCQLCYGWNLASGDLVNLGSAIGIIAAQSIGEPGTQLTMRTFHTGGIFTADPSRQIRAQESGLLRIPSDLKFRQGRTVYGTNIKILDQSTNLGLVSYANHKTTVLLPPNSSLFLSSETFVKKGQLIAELPLTSQQTLRAKKFIFAPNSGEVVPCVEKELVWVLQGRVYEIPSQSLLNNLGLYFSSLNIHDNFVTLKLTTRTSGMLKLGARLVVEKVIKIINSLAFFNSPIFYDPALEMFVFLSKSKDFYQISPDYFKKQHSSLNFQMLASQFYDVPTSGYIFLRKESNSSTLCNRNLLYLPEERYVINRDRSLLLVEPMSELEIPGIELIKGTFARIAGFLQIKETHGILQEITIKPGKFIEYTNLKDSDLKLLRTFNNKLFYPGEVILSDILVESLSLIEFIYTPSCIGLLIRPVLDFYLPKSRFNNSVLYDIKNLDFVDNEIQFRYLAHSQHVRGPSGFNLVSSDLNLIFSEDTRLKFSQPSKQYATLNIVAEDTITLNNIVPKPFLLEQSYLSLNVRNFQFVEKNSVLGKLSLRINPAIATQLETFALQDQDNGVGKVLFTTKSDYFTCYSERPVFSLIPSLFLKKGDFLLKGVHLVKSGMPTKISPFSITLRRGTPVFLKEGMVLYKGQGSFIKKDEALGLINFEQIITGDIVQGLPKIEEILEARKPQVSALLATSPGLVVEIETSSRQHFIGIKTIASRTSSYLLNTKKTSQDFIVAPNDYISLGQPITTGAVNPHLLLEVFFNFYKLLNPNYDAAYLSFKNLQLLLINKIQQVYNSQGVDIADKHLEIIVRQITSKVKITHPGATLLVQGEIMELRQVNYINVIMAQNRKKQANYSPLLLGITKASLLTDSFISAASFQETTKILTAAAIEGKVDWLRGLKENVIIGRLIPVGKGFTNEGNLGLKELTFC</sequence>
<dbReference type="CDD" id="cd02655">
    <property type="entry name" value="RNAP_beta'_C"/>
    <property type="match status" value="1"/>
</dbReference>
<dbReference type="AlphaFoldDB" id="A0A514CPY7"/>
<keyword evidence="6" id="KW-0862">Zinc</keyword>
<dbReference type="PANTHER" id="PTHR19376:SF68">
    <property type="entry name" value="DNA-DIRECTED RNA POLYMERASE SUBUNIT BETA"/>
    <property type="match status" value="1"/>
</dbReference>
<dbReference type="SUPFAM" id="SSF64484">
    <property type="entry name" value="beta and beta-prime subunits of DNA dependent RNA-polymerase"/>
    <property type="match status" value="1"/>
</dbReference>
<dbReference type="InterPro" id="IPR045867">
    <property type="entry name" value="DNA-dir_RpoC_beta_prime"/>
</dbReference>
<dbReference type="GO" id="GO:0000428">
    <property type="term" value="C:DNA-directed RNA polymerase complex"/>
    <property type="evidence" value="ECO:0007669"/>
    <property type="project" value="UniProtKB-KW"/>
</dbReference>
<evidence type="ECO:0000256" key="3">
    <source>
        <dbReference type="ARBA" id="ARBA00022679"/>
    </source>
</evidence>
<accession>A0A514CPY7</accession>
<dbReference type="Gene3D" id="1.10.150.390">
    <property type="match status" value="1"/>
</dbReference>
<dbReference type="EMBL" id="MK561360">
    <property type="protein sequence ID" value="QDH81873.1"/>
    <property type="molecule type" value="Genomic_DNA"/>
</dbReference>
<dbReference type="GO" id="GO:0006351">
    <property type="term" value="P:DNA-templated transcription"/>
    <property type="evidence" value="ECO:0007669"/>
    <property type="project" value="InterPro"/>
</dbReference>
<dbReference type="Gene3D" id="2.40.50.100">
    <property type="match status" value="1"/>
</dbReference>
<feature type="domain" description="RNA polymerase Rpb1" evidence="10">
    <location>
        <begin position="89"/>
        <end position="166"/>
    </location>
</feature>
<keyword evidence="7" id="KW-0804">Transcription</keyword>
<organism evidence="11">
    <name type="scientific">Rhizochromulina marina</name>
    <dbReference type="NCBI Taxonomy" id="1034831"/>
    <lineage>
        <taxon>Eukaryota</taxon>
        <taxon>Sar</taxon>
        <taxon>Stramenopiles</taxon>
        <taxon>Ochrophyta</taxon>
        <taxon>Dictyochophyceae</taxon>
        <taxon>Rhizochromulinales</taxon>
        <taxon>Rhizochromulina</taxon>
    </lineage>
</organism>
<protein>
    <recommendedName>
        <fullName evidence="1">DNA-directed RNA polymerase</fullName>
        <ecNumber evidence="1">2.7.7.6</ecNumber>
    </recommendedName>
</protein>
<evidence type="ECO:0000259" key="10">
    <source>
        <dbReference type="Pfam" id="PF05000"/>
    </source>
</evidence>
<evidence type="ECO:0000313" key="11">
    <source>
        <dbReference type="EMBL" id="QDH81873.1"/>
    </source>
</evidence>
<keyword evidence="3" id="KW-0808">Transferase</keyword>
<evidence type="ECO:0000256" key="5">
    <source>
        <dbReference type="ARBA" id="ARBA00022723"/>
    </source>
</evidence>
<evidence type="ECO:0000256" key="6">
    <source>
        <dbReference type="ARBA" id="ARBA00022833"/>
    </source>
</evidence>
<feature type="domain" description="RNA polymerase Rpb1" evidence="9">
    <location>
        <begin position="1055"/>
        <end position="1146"/>
    </location>
</feature>
<dbReference type="Pfam" id="PF05000">
    <property type="entry name" value="RNA_pol_Rpb1_4"/>
    <property type="match status" value="1"/>
</dbReference>
<dbReference type="GeneID" id="40865489"/>
<dbReference type="InterPro" id="IPR012756">
    <property type="entry name" value="DNA-dir_RpoC2_beta_pp"/>
</dbReference>
<dbReference type="InterPro" id="IPR007083">
    <property type="entry name" value="RNA_pol_Rpb1_4"/>
</dbReference>
<dbReference type="InterPro" id="IPR042102">
    <property type="entry name" value="RNA_pol_Rpb1_3_sf"/>
</dbReference>
<feature type="domain" description="RNA polymerase Rpb1" evidence="9">
    <location>
        <begin position="169"/>
        <end position="345"/>
    </location>
</feature>
<evidence type="ECO:0000256" key="2">
    <source>
        <dbReference type="ARBA" id="ARBA00022478"/>
    </source>
</evidence>
<dbReference type="Pfam" id="PF04998">
    <property type="entry name" value="RNA_pol_Rpb1_5"/>
    <property type="match status" value="2"/>
</dbReference>
<dbReference type="RefSeq" id="YP_009675022.1">
    <property type="nucleotide sequence ID" value="NC_043890.1"/>
</dbReference>
<proteinExistence type="predicted"/>
<dbReference type="InterPro" id="IPR038120">
    <property type="entry name" value="Rpb1_funnel_sf"/>
</dbReference>
<dbReference type="Gene3D" id="1.10.132.30">
    <property type="match status" value="1"/>
</dbReference>
<name>A0A514CPY7_9STRA</name>
<reference evidence="11" key="1">
    <citation type="submission" date="2019-02" db="EMBL/GenBank/DDBJ databases">
        <title>Dictyochophyceae plastid genomes reveal unusual variability of their organisation.</title>
        <authorList>
            <person name="Han K.Y."/>
            <person name="Maciszewski K."/>
            <person name="Graf L."/>
            <person name="Andersen R.A."/>
            <person name="Karnkowska A."/>
            <person name="Yoon H.S."/>
        </authorList>
    </citation>
    <scope>NUCLEOTIDE SEQUENCE</scope>
</reference>
<dbReference type="PANTHER" id="PTHR19376">
    <property type="entry name" value="DNA-DIRECTED RNA POLYMERASE"/>
    <property type="match status" value="1"/>
</dbReference>
<geneLocation type="chloroplast" evidence="11"/>
<evidence type="ECO:0000259" key="8">
    <source>
        <dbReference type="Pfam" id="PF04983"/>
    </source>
</evidence>
<dbReference type="InterPro" id="IPR007081">
    <property type="entry name" value="RNA_pol_Rpb1_5"/>
</dbReference>
<dbReference type="GO" id="GO:0003677">
    <property type="term" value="F:DNA binding"/>
    <property type="evidence" value="ECO:0007669"/>
    <property type="project" value="InterPro"/>
</dbReference>
<keyword evidence="11" id="KW-0150">Chloroplast</keyword>
<dbReference type="Pfam" id="PF04983">
    <property type="entry name" value="RNA_pol_Rpb1_3"/>
    <property type="match status" value="1"/>
</dbReference>
<keyword evidence="11" id="KW-0934">Plastid</keyword>
<dbReference type="InterPro" id="IPR007066">
    <property type="entry name" value="RNA_pol_Rpb1_3"/>
</dbReference>
<keyword evidence="5" id="KW-0479">Metal-binding</keyword>
<evidence type="ECO:0000256" key="4">
    <source>
        <dbReference type="ARBA" id="ARBA00022695"/>
    </source>
</evidence>
<feature type="domain" description="RNA polymerase Rpb1" evidence="8">
    <location>
        <begin position="7"/>
        <end position="59"/>
    </location>
</feature>
<gene>
    <name evidence="11" type="primary">rpoC2</name>
</gene>
<dbReference type="NCBIfam" id="TIGR02388">
    <property type="entry name" value="rpoC2_cyan"/>
    <property type="match status" value="1"/>
</dbReference>
<keyword evidence="4" id="KW-0548">Nucleotidyltransferase</keyword>
<evidence type="ECO:0000259" key="9">
    <source>
        <dbReference type="Pfam" id="PF04998"/>
    </source>
</evidence>
<dbReference type="Gene3D" id="1.10.274.100">
    <property type="entry name" value="RNA polymerase Rpb1, domain 3"/>
    <property type="match status" value="1"/>
</dbReference>
<dbReference type="Gene3D" id="1.10.1790.20">
    <property type="match status" value="1"/>
</dbReference>
<keyword evidence="2" id="KW-0240">DNA-directed RNA polymerase</keyword>
<dbReference type="EC" id="2.7.7.6" evidence="1"/>
<dbReference type="GO" id="GO:0046872">
    <property type="term" value="F:metal ion binding"/>
    <property type="evidence" value="ECO:0007669"/>
    <property type="project" value="UniProtKB-KW"/>
</dbReference>
<dbReference type="GO" id="GO:0003899">
    <property type="term" value="F:DNA-directed RNA polymerase activity"/>
    <property type="evidence" value="ECO:0007669"/>
    <property type="project" value="UniProtKB-EC"/>
</dbReference>
<evidence type="ECO:0000256" key="7">
    <source>
        <dbReference type="ARBA" id="ARBA00023163"/>
    </source>
</evidence>